<evidence type="ECO:0000256" key="5">
    <source>
        <dbReference type="ARBA" id="ARBA00023242"/>
    </source>
</evidence>
<feature type="region of interest" description="Disordered" evidence="6">
    <location>
        <begin position="1"/>
        <end position="21"/>
    </location>
</feature>
<dbReference type="PRINTS" id="PR00404">
    <property type="entry name" value="MADSDOMAIN"/>
</dbReference>
<dbReference type="Gene3D" id="3.40.1810.10">
    <property type="entry name" value="Transcription factor, MADS-box"/>
    <property type="match status" value="1"/>
</dbReference>
<dbReference type="GO" id="GO:0003677">
    <property type="term" value="F:DNA binding"/>
    <property type="evidence" value="ECO:0007669"/>
    <property type="project" value="UniProtKB-KW"/>
</dbReference>
<comment type="subcellular location">
    <subcellularLocation>
        <location evidence="1">Nucleus</location>
    </subcellularLocation>
</comment>
<dbReference type="PROSITE" id="PS50066">
    <property type="entry name" value="MADS_BOX_2"/>
    <property type="match status" value="1"/>
</dbReference>
<dbReference type="GO" id="GO:0046983">
    <property type="term" value="F:protein dimerization activity"/>
    <property type="evidence" value="ECO:0007669"/>
    <property type="project" value="InterPro"/>
</dbReference>
<comment type="caution">
    <text evidence="8">The sequence shown here is derived from an EMBL/GenBank/DDBJ whole genome shotgun (WGS) entry which is preliminary data.</text>
</comment>
<protein>
    <submittedName>
        <fullName evidence="8">Agamous-like MADS-box protein AGL93</fullName>
    </submittedName>
</protein>
<evidence type="ECO:0000313" key="8">
    <source>
        <dbReference type="EMBL" id="KAB1213262.1"/>
    </source>
</evidence>
<evidence type="ECO:0000256" key="4">
    <source>
        <dbReference type="ARBA" id="ARBA00023163"/>
    </source>
</evidence>
<keyword evidence="3" id="KW-0238">DNA-binding</keyword>
<accession>A0A6A1VJZ8</accession>
<dbReference type="GO" id="GO:0005634">
    <property type="term" value="C:nucleus"/>
    <property type="evidence" value="ECO:0007669"/>
    <property type="project" value="UniProtKB-SubCell"/>
</dbReference>
<dbReference type="InterPro" id="IPR002100">
    <property type="entry name" value="TF_MADSbox"/>
</dbReference>
<gene>
    <name evidence="8" type="ORF">CJ030_MR5G009643</name>
</gene>
<keyword evidence="5" id="KW-0539">Nucleus</keyword>
<evidence type="ECO:0000256" key="6">
    <source>
        <dbReference type="SAM" id="MobiDB-lite"/>
    </source>
</evidence>
<name>A0A6A1VJZ8_9ROSI</name>
<keyword evidence="4" id="KW-0804">Transcription</keyword>
<evidence type="ECO:0000256" key="2">
    <source>
        <dbReference type="ARBA" id="ARBA00023015"/>
    </source>
</evidence>
<keyword evidence="9" id="KW-1185">Reference proteome</keyword>
<evidence type="ECO:0000313" key="9">
    <source>
        <dbReference type="Proteomes" id="UP000516437"/>
    </source>
</evidence>
<dbReference type="AlphaFoldDB" id="A0A6A1VJZ8"/>
<reference evidence="8 9" key="1">
    <citation type="journal article" date="2019" name="Plant Biotechnol. J.">
        <title>The red bayberry genome and genetic basis of sex determination.</title>
        <authorList>
            <person name="Jia H.M."/>
            <person name="Jia H.J."/>
            <person name="Cai Q.L."/>
            <person name="Wang Y."/>
            <person name="Zhao H.B."/>
            <person name="Yang W.F."/>
            <person name="Wang G.Y."/>
            <person name="Li Y.H."/>
            <person name="Zhan D.L."/>
            <person name="Shen Y.T."/>
            <person name="Niu Q.F."/>
            <person name="Chang L."/>
            <person name="Qiu J."/>
            <person name="Zhao L."/>
            <person name="Xie H.B."/>
            <person name="Fu W.Y."/>
            <person name="Jin J."/>
            <person name="Li X.W."/>
            <person name="Jiao Y."/>
            <person name="Zhou C.C."/>
            <person name="Tu T."/>
            <person name="Chai C.Y."/>
            <person name="Gao J.L."/>
            <person name="Fan L.J."/>
            <person name="van de Weg E."/>
            <person name="Wang J.Y."/>
            <person name="Gao Z.S."/>
        </authorList>
    </citation>
    <scope>NUCLEOTIDE SEQUENCE [LARGE SCALE GENOMIC DNA]</scope>
    <source>
        <tissue evidence="8">Leaves</tissue>
    </source>
</reference>
<dbReference type="Proteomes" id="UP000516437">
    <property type="component" value="Chromosome 5"/>
</dbReference>
<dbReference type="InterPro" id="IPR036879">
    <property type="entry name" value="TF_MADSbox_sf"/>
</dbReference>
<proteinExistence type="predicted"/>
<organism evidence="8 9">
    <name type="scientific">Morella rubra</name>
    <name type="common">Chinese bayberry</name>
    <dbReference type="NCBI Taxonomy" id="262757"/>
    <lineage>
        <taxon>Eukaryota</taxon>
        <taxon>Viridiplantae</taxon>
        <taxon>Streptophyta</taxon>
        <taxon>Embryophyta</taxon>
        <taxon>Tracheophyta</taxon>
        <taxon>Spermatophyta</taxon>
        <taxon>Magnoliopsida</taxon>
        <taxon>eudicotyledons</taxon>
        <taxon>Gunneridae</taxon>
        <taxon>Pentapetalae</taxon>
        <taxon>rosids</taxon>
        <taxon>fabids</taxon>
        <taxon>Fagales</taxon>
        <taxon>Myricaceae</taxon>
        <taxon>Morella</taxon>
    </lineage>
</organism>
<dbReference type="OrthoDB" id="601557at2759"/>
<feature type="compositionally biased region" description="Polar residues" evidence="6">
    <location>
        <begin position="1"/>
        <end position="11"/>
    </location>
</feature>
<dbReference type="EMBL" id="RXIC02000023">
    <property type="protein sequence ID" value="KAB1213262.1"/>
    <property type="molecule type" value="Genomic_DNA"/>
</dbReference>
<sequence length="112" mass="12591">MASSSSQPTDQSRLKQAGMKVFRKRNPTLKKKAKELSGLCDIPVCLISYGPDGKVHTWPESRNDVEAIIGKYKNLGPSSNLSVYSKEYQIENSMDEDLDLGSEKKKKKKKKE</sequence>
<evidence type="ECO:0000259" key="7">
    <source>
        <dbReference type="PROSITE" id="PS50066"/>
    </source>
</evidence>
<dbReference type="Pfam" id="PF00319">
    <property type="entry name" value="SRF-TF"/>
    <property type="match status" value="1"/>
</dbReference>
<feature type="domain" description="MADS-box" evidence="7">
    <location>
        <begin position="22"/>
        <end position="62"/>
    </location>
</feature>
<evidence type="ECO:0000256" key="1">
    <source>
        <dbReference type="ARBA" id="ARBA00004123"/>
    </source>
</evidence>
<dbReference type="SUPFAM" id="SSF55455">
    <property type="entry name" value="SRF-like"/>
    <property type="match status" value="1"/>
</dbReference>
<evidence type="ECO:0000256" key="3">
    <source>
        <dbReference type="ARBA" id="ARBA00023125"/>
    </source>
</evidence>
<keyword evidence="2" id="KW-0805">Transcription regulation</keyword>